<comment type="caution">
    <text evidence="2">The sequence shown here is derived from an EMBL/GenBank/DDBJ whole genome shotgun (WGS) entry which is preliminary data.</text>
</comment>
<evidence type="ECO:0000256" key="1">
    <source>
        <dbReference type="SAM" id="MobiDB-lite"/>
    </source>
</evidence>
<feature type="compositionally biased region" description="Polar residues" evidence="1">
    <location>
        <begin position="21"/>
        <end position="33"/>
    </location>
</feature>
<proteinExistence type="predicted"/>
<evidence type="ECO:0000313" key="2">
    <source>
        <dbReference type="EMBL" id="MCI87267.1"/>
    </source>
</evidence>
<dbReference type="EMBL" id="LXQA011161881">
    <property type="protein sequence ID" value="MCI87267.1"/>
    <property type="molecule type" value="Genomic_DNA"/>
</dbReference>
<dbReference type="Proteomes" id="UP000265520">
    <property type="component" value="Unassembled WGS sequence"/>
</dbReference>
<sequence>RESWTAAEPRVPPAVSSSPPLNGQSPKFSARAQ</sequence>
<organism evidence="2 3">
    <name type="scientific">Trifolium medium</name>
    <dbReference type="NCBI Taxonomy" id="97028"/>
    <lineage>
        <taxon>Eukaryota</taxon>
        <taxon>Viridiplantae</taxon>
        <taxon>Streptophyta</taxon>
        <taxon>Embryophyta</taxon>
        <taxon>Tracheophyta</taxon>
        <taxon>Spermatophyta</taxon>
        <taxon>Magnoliopsida</taxon>
        <taxon>eudicotyledons</taxon>
        <taxon>Gunneridae</taxon>
        <taxon>Pentapetalae</taxon>
        <taxon>rosids</taxon>
        <taxon>fabids</taxon>
        <taxon>Fabales</taxon>
        <taxon>Fabaceae</taxon>
        <taxon>Papilionoideae</taxon>
        <taxon>50 kb inversion clade</taxon>
        <taxon>NPAAA clade</taxon>
        <taxon>Hologalegina</taxon>
        <taxon>IRL clade</taxon>
        <taxon>Trifolieae</taxon>
        <taxon>Trifolium</taxon>
    </lineage>
</organism>
<dbReference type="AlphaFoldDB" id="A0A392VH86"/>
<feature type="compositionally biased region" description="Low complexity" evidence="1">
    <location>
        <begin position="1"/>
        <end position="20"/>
    </location>
</feature>
<evidence type="ECO:0000313" key="3">
    <source>
        <dbReference type="Proteomes" id="UP000265520"/>
    </source>
</evidence>
<reference evidence="2 3" key="1">
    <citation type="journal article" date="2018" name="Front. Plant Sci.">
        <title>Red Clover (Trifolium pratense) and Zigzag Clover (T. medium) - A Picture of Genomic Similarities and Differences.</title>
        <authorList>
            <person name="Dluhosova J."/>
            <person name="Istvanek J."/>
            <person name="Nedelnik J."/>
            <person name="Repkova J."/>
        </authorList>
    </citation>
    <scope>NUCLEOTIDE SEQUENCE [LARGE SCALE GENOMIC DNA]</scope>
    <source>
        <strain evidence="3">cv. 10/8</strain>
        <tissue evidence="2">Leaf</tissue>
    </source>
</reference>
<feature type="region of interest" description="Disordered" evidence="1">
    <location>
        <begin position="1"/>
        <end position="33"/>
    </location>
</feature>
<accession>A0A392VH86</accession>
<name>A0A392VH86_9FABA</name>
<keyword evidence="3" id="KW-1185">Reference proteome</keyword>
<protein>
    <submittedName>
        <fullName evidence="2">Uncharacterized protein</fullName>
    </submittedName>
</protein>
<feature type="non-terminal residue" evidence="2">
    <location>
        <position position="1"/>
    </location>
</feature>